<dbReference type="EMBL" id="CP108133">
    <property type="protein sequence ID" value="WTP49645.1"/>
    <property type="molecule type" value="Genomic_DNA"/>
</dbReference>
<evidence type="ECO:0008006" key="4">
    <source>
        <dbReference type="Google" id="ProtNLM"/>
    </source>
</evidence>
<evidence type="ECO:0000313" key="3">
    <source>
        <dbReference type="Proteomes" id="UP001432166"/>
    </source>
</evidence>
<gene>
    <name evidence="2" type="ORF">OG288_15850</name>
</gene>
<sequence>MAIEEIDNTTDGFEDDTYNEGADETTSENTDDWTPPTREDYEKLLADKRKATNEAVKRKQLLREHGIDLATGRRVGDTSSEDDGDKVSKTDHETVISQLKSRTAALLFEVPTALTEAGWNGNKRLFRHLDLDAVTIDDEGTAGLVEQIEELKGEFPEFFKRTRTPAPPAGAVGAGKKQAGSSDSSTWDGFRDEFYGRK</sequence>
<dbReference type="Proteomes" id="UP001432166">
    <property type="component" value="Chromosome"/>
</dbReference>
<feature type="compositionally biased region" description="Low complexity" evidence="1">
    <location>
        <begin position="169"/>
        <end position="180"/>
    </location>
</feature>
<feature type="region of interest" description="Disordered" evidence="1">
    <location>
        <begin position="70"/>
        <end position="90"/>
    </location>
</feature>
<feature type="region of interest" description="Disordered" evidence="1">
    <location>
        <begin position="1"/>
        <end position="40"/>
    </location>
</feature>
<dbReference type="RefSeq" id="WP_328937681.1">
    <property type="nucleotide sequence ID" value="NZ_CP108133.1"/>
</dbReference>
<protein>
    <recommendedName>
        <fullName evidence="4">Scaffolding protein</fullName>
    </recommendedName>
</protein>
<organism evidence="2 3">
    <name type="scientific">Streptomyces tauricus</name>
    <dbReference type="NCBI Taxonomy" id="68274"/>
    <lineage>
        <taxon>Bacteria</taxon>
        <taxon>Bacillati</taxon>
        <taxon>Actinomycetota</taxon>
        <taxon>Actinomycetes</taxon>
        <taxon>Kitasatosporales</taxon>
        <taxon>Streptomycetaceae</taxon>
        <taxon>Streptomyces</taxon>
        <taxon>Streptomyces aurantiacus group</taxon>
    </lineage>
</organism>
<feature type="compositionally biased region" description="Basic and acidic residues" evidence="1">
    <location>
        <begin position="189"/>
        <end position="198"/>
    </location>
</feature>
<keyword evidence="3" id="KW-1185">Reference proteome</keyword>
<reference evidence="2" key="1">
    <citation type="submission" date="2022-10" db="EMBL/GenBank/DDBJ databases">
        <title>The complete genomes of actinobacterial strains from the NBC collection.</title>
        <authorList>
            <person name="Joergensen T.S."/>
            <person name="Alvarez Arevalo M."/>
            <person name="Sterndorff E.B."/>
            <person name="Faurdal D."/>
            <person name="Vuksanovic O."/>
            <person name="Mourched A.-S."/>
            <person name="Charusanti P."/>
            <person name="Shaw S."/>
            <person name="Blin K."/>
            <person name="Weber T."/>
        </authorList>
    </citation>
    <scope>NUCLEOTIDE SEQUENCE</scope>
    <source>
        <strain evidence="2">NBC_00189</strain>
    </source>
</reference>
<accession>A0ABZ1JE18</accession>
<feature type="region of interest" description="Disordered" evidence="1">
    <location>
        <begin position="160"/>
        <end position="198"/>
    </location>
</feature>
<proteinExistence type="predicted"/>
<evidence type="ECO:0000256" key="1">
    <source>
        <dbReference type="SAM" id="MobiDB-lite"/>
    </source>
</evidence>
<name>A0ABZ1JE18_9ACTN</name>
<evidence type="ECO:0000313" key="2">
    <source>
        <dbReference type="EMBL" id="WTP49645.1"/>
    </source>
</evidence>
<feature type="compositionally biased region" description="Acidic residues" evidence="1">
    <location>
        <begin position="1"/>
        <end position="31"/>
    </location>
</feature>